<evidence type="ECO:0000313" key="3">
    <source>
        <dbReference type="EMBL" id="MFB9324926.1"/>
    </source>
</evidence>
<dbReference type="PROSITE" id="PS51257">
    <property type="entry name" value="PROKAR_LIPOPROTEIN"/>
    <property type="match status" value="1"/>
</dbReference>
<protein>
    <recommendedName>
        <fullName evidence="5">DUF4309 domain-containing protein</fullName>
    </recommendedName>
</protein>
<feature type="signal peptide" evidence="2">
    <location>
        <begin position="1"/>
        <end position="22"/>
    </location>
</feature>
<gene>
    <name evidence="3" type="ORF">ACFFSY_03165</name>
</gene>
<accession>A0ABV5KK06</accession>
<feature type="chain" id="PRO_5046476278" description="DUF4309 domain-containing protein" evidence="2">
    <location>
        <begin position="23"/>
        <end position="236"/>
    </location>
</feature>
<reference evidence="3 4" key="1">
    <citation type="submission" date="2024-09" db="EMBL/GenBank/DDBJ databases">
        <authorList>
            <person name="Sun Q."/>
            <person name="Mori K."/>
        </authorList>
    </citation>
    <scope>NUCLEOTIDE SEQUENCE [LARGE SCALE GENOMIC DNA]</scope>
    <source>
        <strain evidence="3 4">TISTR 2452</strain>
    </source>
</reference>
<feature type="compositionally biased region" description="Polar residues" evidence="1">
    <location>
        <begin position="61"/>
        <end position="73"/>
    </location>
</feature>
<evidence type="ECO:0000256" key="1">
    <source>
        <dbReference type="SAM" id="MobiDB-lite"/>
    </source>
</evidence>
<evidence type="ECO:0000313" key="4">
    <source>
        <dbReference type="Proteomes" id="UP001589747"/>
    </source>
</evidence>
<organism evidence="3 4">
    <name type="scientific">Paenibacillus aurantiacus</name>
    <dbReference type="NCBI Taxonomy" id="1936118"/>
    <lineage>
        <taxon>Bacteria</taxon>
        <taxon>Bacillati</taxon>
        <taxon>Bacillota</taxon>
        <taxon>Bacilli</taxon>
        <taxon>Bacillales</taxon>
        <taxon>Paenibacillaceae</taxon>
        <taxon>Paenibacillus</taxon>
    </lineage>
</organism>
<keyword evidence="2" id="KW-0732">Signal</keyword>
<comment type="caution">
    <text evidence="3">The sequence shown here is derived from an EMBL/GenBank/DDBJ whole genome shotgun (WGS) entry which is preliminary data.</text>
</comment>
<sequence>MKSRIFIAAAALLIGLTGCTNEQDITNQRESLASQPTSMERVTPPNETKATPHVPEVPEASQPNNTTTIHTASSDRLSQAITLYELAPKLLDKKTTEIPSYHKGDITFWTEEQVNSFNEGHSVPWGDPLVRTFLGISNLIPYEYLMDETIGEQMDKGGGYDHVRTLRTQNNIVFTSQPYDDATRTTVVDVNVPDLGTYNVTLKTGTDSRIQNIMKIVFNPDPTSNIQTRFNDPRSG</sequence>
<feature type="compositionally biased region" description="Polar residues" evidence="1">
    <location>
        <begin position="29"/>
        <end position="49"/>
    </location>
</feature>
<keyword evidence="4" id="KW-1185">Reference proteome</keyword>
<dbReference type="Proteomes" id="UP001589747">
    <property type="component" value="Unassembled WGS sequence"/>
</dbReference>
<evidence type="ECO:0008006" key="5">
    <source>
        <dbReference type="Google" id="ProtNLM"/>
    </source>
</evidence>
<name>A0ABV5KK06_9BACL</name>
<feature type="region of interest" description="Disordered" evidence="1">
    <location>
        <begin position="29"/>
        <end position="73"/>
    </location>
</feature>
<dbReference type="RefSeq" id="WP_377489778.1">
    <property type="nucleotide sequence ID" value="NZ_JBHMDO010000006.1"/>
</dbReference>
<dbReference type="EMBL" id="JBHMDO010000006">
    <property type="protein sequence ID" value="MFB9324926.1"/>
    <property type="molecule type" value="Genomic_DNA"/>
</dbReference>
<proteinExistence type="predicted"/>
<evidence type="ECO:0000256" key="2">
    <source>
        <dbReference type="SAM" id="SignalP"/>
    </source>
</evidence>